<dbReference type="CDD" id="cd16352">
    <property type="entry name" value="CheD"/>
    <property type="match status" value="1"/>
</dbReference>
<keyword evidence="2 3" id="KW-0378">Hydrolase</keyword>
<reference evidence="4 5" key="1">
    <citation type="submission" date="2016-10" db="EMBL/GenBank/DDBJ databases">
        <authorList>
            <person name="de Groot N.N."/>
        </authorList>
    </citation>
    <scope>NUCLEOTIDE SEQUENCE [LARGE SCALE GENOMIC DNA]</scope>
    <source>
        <strain evidence="4 5">DSM 17890</strain>
    </source>
</reference>
<dbReference type="Proteomes" id="UP000199118">
    <property type="component" value="Unassembled WGS sequence"/>
</dbReference>
<evidence type="ECO:0000313" key="4">
    <source>
        <dbReference type="EMBL" id="SDW89352.1"/>
    </source>
</evidence>
<evidence type="ECO:0000256" key="1">
    <source>
        <dbReference type="ARBA" id="ARBA00022500"/>
    </source>
</evidence>
<dbReference type="EC" id="3.5.1.44" evidence="3"/>
<dbReference type="RefSeq" id="WP_092680864.1">
    <property type="nucleotide sequence ID" value="NZ_FNMZ01000002.1"/>
</dbReference>
<accession>A0A1H2X8V0</accession>
<comment type="catalytic activity">
    <reaction evidence="3">
        <text>L-glutaminyl-[protein] + H2O = L-glutamyl-[protein] + NH4(+)</text>
        <dbReference type="Rhea" id="RHEA:16441"/>
        <dbReference type="Rhea" id="RHEA-COMP:10207"/>
        <dbReference type="Rhea" id="RHEA-COMP:10208"/>
        <dbReference type="ChEBI" id="CHEBI:15377"/>
        <dbReference type="ChEBI" id="CHEBI:28938"/>
        <dbReference type="ChEBI" id="CHEBI:29973"/>
        <dbReference type="ChEBI" id="CHEBI:30011"/>
        <dbReference type="EC" id="3.5.1.44"/>
    </reaction>
</comment>
<organism evidence="4 5">
    <name type="scientific">Albimonas donghaensis</name>
    <dbReference type="NCBI Taxonomy" id="356660"/>
    <lineage>
        <taxon>Bacteria</taxon>
        <taxon>Pseudomonadati</taxon>
        <taxon>Pseudomonadota</taxon>
        <taxon>Alphaproteobacteria</taxon>
        <taxon>Rhodobacterales</taxon>
        <taxon>Paracoccaceae</taxon>
        <taxon>Albimonas</taxon>
    </lineage>
</organism>
<dbReference type="PANTHER" id="PTHR35147">
    <property type="entry name" value="CHEMORECEPTOR GLUTAMINE DEAMIDASE CHED-RELATED"/>
    <property type="match status" value="1"/>
</dbReference>
<protein>
    <recommendedName>
        <fullName evidence="3">Probable chemoreceptor glutamine deamidase CheD</fullName>
        <ecNumber evidence="3">3.5.1.44</ecNumber>
    </recommendedName>
</protein>
<dbReference type="GO" id="GO:0006935">
    <property type="term" value="P:chemotaxis"/>
    <property type="evidence" value="ECO:0007669"/>
    <property type="project" value="UniProtKB-UniRule"/>
</dbReference>
<dbReference type="InterPro" id="IPR038592">
    <property type="entry name" value="CheD-like_sf"/>
</dbReference>
<proteinExistence type="inferred from homology"/>
<dbReference type="EMBL" id="FNMZ01000002">
    <property type="protein sequence ID" value="SDW89352.1"/>
    <property type="molecule type" value="Genomic_DNA"/>
</dbReference>
<dbReference type="Gene3D" id="3.30.1330.200">
    <property type="match status" value="1"/>
</dbReference>
<evidence type="ECO:0000256" key="3">
    <source>
        <dbReference type="HAMAP-Rule" id="MF_01440"/>
    </source>
</evidence>
<dbReference type="InterPro" id="IPR011324">
    <property type="entry name" value="Cytotoxic_necrot_fac-like_cat"/>
</dbReference>
<keyword evidence="1 3" id="KW-0145">Chemotaxis</keyword>
<dbReference type="HAMAP" id="MF_01440">
    <property type="entry name" value="CheD"/>
    <property type="match status" value="1"/>
</dbReference>
<comment type="similarity">
    <text evidence="3">Belongs to the CheD family.</text>
</comment>
<dbReference type="PANTHER" id="PTHR35147:SF2">
    <property type="entry name" value="CHEMORECEPTOR GLUTAMINE DEAMIDASE CHED-RELATED"/>
    <property type="match status" value="1"/>
</dbReference>
<dbReference type="OrthoDB" id="9807202at2"/>
<dbReference type="SUPFAM" id="SSF64438">
    <property type="entry name" value="CNF1/YfiH-like putative cysteine hydrolases"/>
    <property type="match status" value="1"/>
</dbReference>
<name>A0A1H2X8V0_9RHOB</name>
<keyword evidence="5" id="KW-1185">Reference proteome</keyword>
<sequence>MSSRAGGGSASYFDPKIGARAISVLPGHHDVTQETDVAVTTLLGSCVAACIRDVDKGIGGLNHFLLPGEDRSEAGARSARYGVHAMEVLINDILKRGGQKSRMEAKVFGGANVIDVSAKDTVGIRNAQFVKDYLRSEGIRLAASDTGGDRARRVYFFPSSGRVSVLRLPASETRTMRRTETQLERKVQQAPRGGGVELF</sequence>
<gene>
    <name evidence="3" type="primary">cheD</name>
    <name evidence="4" type="ORF">SAMN05444336_102653</name>
</gene>
<dbReference type="Pfam" id="PF03975">
    <property type="entry name" value="CheD"/>
    <property type="match status" value="1"/>
</dbReference>
<dbReference type="STRING" id="356660.SAMN05444336_102653"/>
<evidence type="ECO:0000313" key="5">
    <source>
        <dbReference type="Proteomes" id="UP000199118"/>
    </source>
</evidence>
<comment type="function">
    <text evidence="3">Probably deamidates glutamine residues to glutamate on methyl-accepting chemotaxis receptors (MCPs), playing an important role in chemotaxis.</text>
</comment>
<evidence type="ECO:0000256" key="2">
    <source>
        <dbReference type="ARBA" id="ARBA00022801"/>
    </source>
</evidence>
<dbReference type="InterPro" id="IPR005659">
    <property type="entry name" value="Chemorcpt_Glu_NH3ase_CheD"/>
</dbReference>
<dbReference type="GO" id="GO:0050568">
    <property type="term" value="F:protein-glutamine glutaminase activity"/>
    <property type="evidence" value="ECO:0007669"/>
    <property type="project" value="UniProtKB-UniRule"/>
</dbReference>
<dbReference type="AlphaFoldDB" id="A0A1H2X8V0"/>